<reference evidence="1" key="1">
    <citation type="submission" date="2021-10" db="EMBL/GenBank/DDBJ databases">
        <authorList>
            <person name="Mesa V."/>
        </authorList>
    </citation>
    <scope>NUCLEOTIDE SEQUENCE</scope>
    <source>
        <strain evidence="1">CC3_PB</strain>
    </source>
</reference>
<accession>A0AA86MNB7</accession>
<sequence length="111" mass="12616">MGRVYDIVNRVANANQKPTIRLDEEHEFKINNSFTAAVAIKAYSEDDEISDEERIEKIFSVALNKDARKYIDSQGYSMAVYLTILNAIMAAISDMSLEEMEQISKKYTPSV</sequence>
<gene>
    <name evidence="1" type="ORF">CNEO_41853</name>
</gene>
<comment type="caution">
    <text evidence="1">The sequence shown here is derived from an EMBL/GenBank/DDBJ whole genome shotgun (WGS) entry which is preliminary data.</text>
</comment>
<evidence type="ECO:0000313" key="2">
    <source>
        <dbReference type="Proteomes" id="UP000789738"/>
    </source>
</evidence>
<protein>
    <submittedName>
        <fullName evidence="1">Uncharacterized protein</fullName>
    </submittedName>
</protein>
<organism evidence="1 2">
    <name type="scientific">Clostridium neonatale</name>
    <dbReference type="NCBI Taxonomy" id="137838"/>
    <lineage>
        <taxon>Bacteria</taxon>
        <taxon>Bacillati</taxon>
        <taxon>Bacillota</taxon>
        <taxon>Clostridia</taxon>
        <taxon>Eubacteriales</taxon>
        <taxon>Clostridiaceae</taxon>
        <taxon>Clostridium</taxon>
    </lineage>
</organism>
<dbReference type="Proteomes" id="UP000789738">
    <property type="component" value="Unassembled WGS sequence"/>
</dbReference>
<name>A0AA86MNB7_9CLOT</name>
<dbReference type="RefSeq" id="WP_210886306.1">
    <property type="nucleotide sequence ID" value="NZ_CAKJVE010000004.1"/>
</dbReference>
<dbReference type="EMBL" id="CAKJVE010000004">
    <property type="protein sequence ID" value="CAG9705411.1"/>
    <property type="molecule type" value="Genomic_DNA"/>
</dbReference>
<proteinExistence type="predicted"/>
<dbReference type="AlphaFoldDB" id="A0AA86MNB7"/>
<evidence type="ECO:0000313" key="1">
    <source>
        <dbReference type="EMBL" id="CAG9705411.1"/>
    </source>
</evidence>